<evidence type="ECO:0000313" key="4">
    <source>
        <dbReference type="EMBL" id="CAJ1372621.1"/>
    </source>
</evidence>
<organism evidence="4 5">
    <name type="scientific">Effrenium voratum</name>
    <dbReference type="NCBI Taxonomy" id="2562239"/>
    <lineage>
        <taxon>Eukaryota</taxon>
        <taxon>Sar</taxon>
        <taxon>Alveolata</taxon>
        <taxon>Dinophyceae</taxon>
        <taxon>Suessiales</taxon>
        <taxon>Symbiodiniaceae</taxon>
        <taxon>Effrenium</taxon>
    </lineage>
</organism>
<comment type="similarity">
    <text evidence="1">Belongs to the STXBP/unc-18/SEC1 family.</text>
</comment>
<evidence type="ECO:0000313" key="5">
    <source>
        <dbReference type="Proteomes" id="UP001178507"/>
    </source>
</evidence>
<dbReference type="Gene3D" id="3.40.50.1910">
    <property type="match status" value="1"/>
</dbReference>
<dbReference type="PANTHER" id="PTHR11679">
    <property type="entry name" value="VESICLE PROTEIN SORTING-ASSOCIATED"/>
    <property type="match status" value="1"/>
</dbReference>
<dbReference type="InterPro" id="IPR036045">
    <property type="entry name" value="Sec1-like_sf"/>
</dbReference>
<sequence>MAALSIVVGVQEYIQAMVDRIPGMKVLLLDEETLGIISMVYSQSDILQHEVFLTERLDAETFASQEKMRHMNAVCFLRPENKNFLKLSQELKNPKYNEYHLFFTNSVPHVRLEALAACDEHELVKQVQEFFADVYAINHDLFSLNLESTVRLTEDQSRWTSFHEKLFDRIIEGLLATCFTLRMLPAIRYTGSCDLTRKLAHQLQTRIHEEQSLFDGIMKAQKGEPTPVLLLFDRRNDPVTPLLQQWTYQAMVHEILKLSNNLVELKKGTAAPGGQQEVEKIVMSPLQDQFFTDNLYSNFGDLGVNIRKYVEKYQNETKNTAKIESIEEMQRFVDEYPEFRRMSGNVSKHVNVVSELSNQIEAHALLEASQLEQELACAENLKEHYKALVELLQMPKITRMEGLRLVLLFALRYENEHHSIAQLKEQLRIKGVGEDQMGLGLIDLLLRHAGSQVRNSDLFQNKSFLQLAKSTLTNSFKGVENVYTQHKSHISTVVDSLMKGRLKETCYPYMQSKGGTTVGKDPPRRAVIFVVGGCTYEEARDVAELNKLAEGSFRPWLDPKPDPDFPGNEVSFTASIECRCHDDFLQHVAFNFTWFSDGGEIAAPVATGPLAAESWQKVGEPELVPEEPIDAEAATVEGGEEKPEGDAEEKPQHFIEGRAFESASPSLKAGCPFVRSLAVQALRIKAFYPDPTKPLPQAGSLPSPPGTAAGGKKDAKKDAKKDPKKKKDQPGDADPEEASYVEVDLMLPLAPLIVQKGAGLISQDFLAQLPCPGLKEFKVEVRSSGPLLSPEIRKHLNPLLITVGGAHQLPEERDLQQPLAYTVLEAFGERRRTAPLAIGAKGDVPCQAHLVYFLGTWPQHQTREYLQLARLQVEVHDRDKAILLPPAEEPPPSAPTSEKDAKKKPQSAPGTAETPSKPVLPPGWEPLDVRPVQEMWYGLATFCLTDLLNPRLNHPLHMRADVEPKSKRSQGGSRNLKVAQLLQGPEARQLLASVEKAEFQAMPRYLDGTWVRLSATLAEPLAEKVEAEEPAAEAEAPEAKSEEEPPAPRYERFARLVVVVDYRKTTVLKRILQTVRQNNAEALQLDPGQARALATIKLDEEQKGLDLDIITGFVVMDRMCRIIVMECLRDSPAQAKLLEVLPEETTPKLKVLFNPKVGFSHRLYMDFNLVLKQVKLRQLSLESLTQRPDLCLPSKCDVEVSRGLNQLMDMKRAERIHMLKLMSSFPSSSTIEDIETQYGDFVNERELHGGCADDAKSAHSKMTGRTGRSGRSGRSRRSGRSESSRPSGSGSRAEEAAEVEPDEDDSDLEEDSIHDQAPPRNAKMVNKSPLDATNPNFERSLHYRKQEQLNLVSSNKQALTELSRTMKEAASPRKVGPKKDVDKTFLAQDAEIHIYSGQARNTAELQKTALREKMKGQEGNQLLTYSAERNSGCFPMLEKDVPLDRMLRQEVPQEDGRKTFKYPSPRQVEDYRRMPNQVSDARKEDLQCQWVENQLHPELKMKEIVTGAFDARSLGSGGQVLDLRRPCLFEPCQAVQEEKLPQMKFQARNVMGIENAMDKHHRTMMDGKPQSLGMCFDERRPPRAIRQKYGKRRADTVLEVEQPPISFQRDEDYREDKGTYESISGFMNAVRRPLAPAKGEWNHSQHLNSMQNKTNCLKQLGTSEFMAGVTGSAKLCEELVKGSSFQSVPSQVAL</sequence>
<evidence type="ECO:0000256" key="1">
    <source>
        <dbReference type="ARBA" id="ARBA00009884"/>
    </source>
</evidence>
<comment type="caution">
    <text evidence="4">The sequence shown here is derived from an EMBL/GenBank/DDBJ whole genome shotgun (WGS) entry which is preliminary data.</text>
</comment>
<feature type="coiled-coil region" evidence="2">
    <location>
        <begin position="361"/>
        <end position="388"/>
    </location>
</feature>
<gene>
    <name evidence="4" type="ORF">EVOR1521_LOCUS2656</name>
</gene>
<feature type="region of interest" description="Disordered" evidence="3">
    <location>
        <begin position="1251"/>
        <end position="1336"/>
    </location>
</feature>
<dbReference type="EMBL" id="CAUJNA010000147">
    <property type="protein sequence ID" value="CAJ1372621.1"/>
    <property type="molecule type" value="Genomic_DNA"/>
</dbReference>
<dbReference type="Gene3D" id="3.90.830.10">
    <property type="entry name" value="Syntaxin Binding Protein 1, Chain A, domain 2"/>
    <property type="match status" value="1"/>
</dbReference>
<feature type="compositionally biased region" description="Basic and acidic residues" evidence="3">
    <location>
        <begin position="711"/>
        <end position="721"/>
    </location>
</feature>
<dbReference type="GO" id="GO:0016192">
    <property type="term" value="P:vesicle-mediated transport"/>
    <property type="evidence" value="ECO:0007669"/>
    <property type="project" value="InterPro"/>
</dbReference>
<keyword evidence="5" id="KW-1185">Reference proteome</keyword>
<proteinExistence type="inferred from homology"/>
<dbReference type="Pfam" id="PF00995">
    <property type="entry name" value="Sec1"/>
    <property type="match status" value="1"/>
</dbReference>
<dbReference type="InterPro" id="IPR027482">
    <property type="entry name" value="Sec1-like_dom2"/>
</dbReference>
<name>A0AA36HPG9_9DINO</name>
<accession>A0AA36HPG9</accession>
<feature type="region of interest" description="Disordered" evidence="3">
    <location>
        <begin position="1024"/>
        <end position="1047"/>
    </location>
</feature>
<keyword evidence="2" id="KW-0175">Coiled coil</keyword>
<dbReference type="SUPFAM" id="SSF56815">
    <property type="entry name" value="Sec1/munc18-like (SM) proteins"/>
    <property type="match status" value="1"/>
</dbReference>
<dbReference type="InterPro" id="IPR043154">
    <property type="entry name" value="Sec-1-like_dom1"/>
</dbReference>
<protein>
    <submittedName>
        <fullName evidence="4">Uncharacterized protein</fullName>
    </submittedName>
</protein>
<evidence type="ECO:0000256" key="3">
    <source>
        <dbReference type="SAM" id="MobiDB-lite"/>
    </source>
</evidence>
<feature type="compositionally biased region" description="Acidic residues" evidence="3">
    <location>
        <begin position="1296"/>
        <end position="1312"/>
    </location>
</feature>
<feature type="region of interest" description="Disordered" evidence="3">
    <location>
        <begin position="692"/>
        <end position="737"/>
    </location>
</feature>
<evidence type="ECO:0000256" key="2">
    <source>
        <dbReference type="SAM" id="Coils"/>
    </source>
</evidence>
<dbReference type="InterPro" id="IPR001619">
    <property type="entry name" value="Sec1-like"/>
</dbReference>
<feature type="region of interest" description="Disordered" evidence="3">
    <location>
        <begin position="882"/>
        <end position="925"/>
    </location>
</feature>
<dbReference type="Gene3D" id="3.40.50.2060">
    <property type="match status" value="1"/>
</dbReference>
<dbReference type="Gene3D" id="1.25.40.60">
    <property type="match status" value="1"/>
</dbReference>
<reference evidence="4" key="1">
    <citation type="submission" date="2023-08" db="EMBL/GenBank/DDBJ databases">
        <authorList>
            <person name="Chen Y."/>
            <person name="Shah S."/>
            <person name="Dougan E. K."/>
            <person name="Thang M."/>
            <person name="Chan C."/>
        </authorList>
    </citation>
    <scope>NUCLEOTIDE SEQUENCE</scope>
</reference>
<dbReference type="InterPro" id="IPR043127">
    <property type="entry name" value="Sec-1-like_dom3a"/>
</dbReference>
<dbReference type="Proteomes" id="UP001178507">
    <property type="component" value="Unassembled WGS sequence"/>
</dbReference>